<keyword evidence="3" id="KW-0862">Zinc</keyword>
<accession>A0A7W2IDM7</accession>
<evidence type="ECO:0000256" key="3">
    <source>
        <dbReference type="ARBA" id="ARBA00022833"/>
    </source>
</evidence>
<dbReference type="GO" id="GO:0016846">
    <property type="term" value="F:carbon-sulfur lyase activity"/>
    <property type="evidence" value="ECO:0007669"/>
    <property type="project" value="InterPro"/>
</dbReference>
<evidence type="ECO:0000313" key="5">
    <source>
        <dbReference type="EMBL" id="MBA5639147.1"/>
    </source>
</evidence>
<evidence type="ECO:0000313" key="6">
    <source>
        <dbReference type="Proteomes" id="UP000534388"/>
    </source>
</evidence>
<comment type="similarity">
    <text evidence="1">Belongs to the Gfa family.</text>
</comment>
<keyword evidence="2" id="KW-0479">Metal-binding</keyword>
<evidence type="ECO:0000256" key="1">
    <source>
        <dbReference type="ARBA" id="ARBA00005495"/>
    </source>
</evidence>
<dbReference type="RefSeq" id="WP_182165416.1">
    <property type="nucleotide sequence ID" value="NZ_JACEZT010000013.1"/>
</dbReference>
<protein>
    <submittedName>
        <fullName evidence="5">GFA family protein</fullName>
    </submittedName>
</protein>
<reference evidence="5 6" key="1">
    <citation type="submission" date="2020-07" db="EMBL/GenBank/DDBJ databases">
        <title>Novel species isolated from subtropical streams in China.</title>
        <authorList>
            <person name="Lu H."/>
        </authorList>
    </citation>
    <scope>NUCLEOTIDE SEQUENCE [LARGE SCALE GENOMIC DNA]</scope>
    <source>
        <strain evidence="5 6">LX20W</strain>
    </source>
</reference>
<dbReference type="SUPFAM" id="SSF51316">
    <property type="entry name" value="Mss4-like"/>
    <property type="match status" value="1"/>
</dbReference>
<organism evidence="5 6">
    <name type="scientific">Rugamonas brunnea</name>
    <dbReference type="NCBI Taxonomy" id="2758569"/>
    <lineage>
        <taxon>Bacteria</taxon>
        <taxon>Pseudomonadati</taxon>
        <taxon>Pseudomonadota</taxon>
        <taxon>Betaproteobacteria</taxon>
        <taxon>Burkholderiales</taxon>
        <taxon>Oxalobacteraceae</taxon>
        <taxon>Telluria group</taxon>
        <taxon>Rugamonas</taxon>
    </lineage>
</organism>
<keyword evidence="6" id="KW-1185">Reference proteome</keyword>
<dbReference type="AlphaFoldDB" id="A0A7W2IDM7"/>
<dbReference type="InterPro" id="IPR011057">
    <property type="entry name" value="Mss4-like_sf"/>
</dbReference>
<dbReference type="InterPro" id="IPR006913">
    <property type="entry name" value="CENP-V/GFA"/>
</dbReference>
<evidence type="ECO:0000256" key="2">
    <source>
        <dbReference type="ARBA" id="ARBA00022723"/>
    </source>
</evidence>
<dbReference type="PANTHER" id="PTHR28620">
    <property type="entry name" value="CENTROMERE PROTEIN V"/>
    <property type="match status" value="1"/>
</dbReference>
<dbReference type="GO" id="GO:0046872">
    <property type="term" value="F:metal ion binding"/>
    <property type="evidence" value="ECO:0007669"/>
    <property type="project" value="UniProtKB-KW"/>
</dbReference>
<name>A0A7W2IDM7_9BURK</name>
<dbReference type="Pfam" id="PF04828">
    <property type="entry name" value="GFA"/>
    <property type="match status" value="1"/>
</dbReference>
<dbReference type="EMBL" id="JACEZT010000013">
    <property type="protein sequence ID" value="MBA5639147.1"/>
    <property type="molecule type" value="Genomic_DNA"/>
</dbReference>
<dbReference type="PROSITE" id="PS51891">
    <property type="entry name" value="CENP_V_GFA"/>
    <property type="match status" value="1"/>
</dbReference>
<dbReference type="PANTHER" id="PTHR28620:SF1">
    <property type="entry name" value="CENP-V_GFA DOMAIN-CONTAINING PROTEIN"/>
    <property type="match status" value="1"/>
</dbReference>
<gene>
    <name evidence="5" type="ORF">H3H37_18970</name>
</gene>
<dbReference type="InterPro" id="IPR052355">
    <property type="entry name" value="CENP-V-like"/>
</dbReference>
<proteinExistence type="inferred from homology"/>
<dbReference type="Proteomes" id="UP000534388">
    <property type="component" value="Unassembled WGS sequence"/>
</dbReference>
<comment type="caution">
    <text evidence="5">The sequence shown here is derived from an EMBL/GenBank/DDBJ whole genome shotgun (WGS) entry which is preliminary data.</text>
</comment>
<evidence type="ECO:0000259" key="4">
    <source>
        <dbReference type="PROSITE" id="PS51891"/>
    </source>
</evidence>
<sequence length="136" mass="14736">MIKQVGDTPILPVHRASCHCGAVVLELDLPDGIVDPRRCDCSMCRRRGAIAGSVPLAGLRVVQGADALTLYQFNTRTAKHYFCSRCGIYTHHQRRSNPHLYGYNVACLEGVDPFALGPVPTLDGVNHPADRIAGKG</sequence>
<dbReference type="Gene3D" id="2.170.150.70">
    <property type="match status" value="1"/>
</dbReference>
<feature type="domain" description="CENP-V/GFA" evidence="4">
    <location>
        <begin position="14"/>
        <end position="130"/>
    </location>
</feature>